<dbReference type="GO" id="GO:0016787">
    <property type="term" value="F:hydrolase activity"/>
    <property type="evidence" value="ECO:0007669"/>
    <property type="project" value="UniProtKB-KW"/>
</dbReference>
<dbReference type="EMBL" id="BORQ01000001">
    <property type="protein sequence ID" value="GIO29853.1"/>
    <property type="molecule type" value="Genomic_DNA"/>
</dbReference>
<dbReference type="PANTHER" id="PTHR48081">
    <property type="entry name" value="AB HYDROLASE SUPERFAMILY PROTEIN C4A8.06C"/>
    <property type="match status" value="1"/>
</dbReference>
<feature type="domain" description="Alpha/beta hydrolase fold-3" evidence="2">
    <location>
        <begin position="159"/>
        <end position="233"/>
    </location>
</feature>
<comment type="caution">
    <text evidence="4">The sequence shown here is derived from an EMBL/GenBank/DDBJ whole genome shotgun (WGS) entry which is preliminary data.</text>
</comment>
<dbReference type="AlphaFoldDB" id="A0A919XGA2"/>
<evidence type="ECO:0000259" key="2">
    <source>
        <dbReference type="Pfam" id="PF07859"/>
    </source>
</evidence>
<protein>
    <submittedName>
        <fullName evidence="4">Lipase</fullName>
    </submittedName>
</protein>
<reference evidence="4" key="1">
    <citation type="submission" date="2021-03" db="EMBL/GenBank/DDBJ databases">
        <title>Antimicrobial resistance genes in bacteria isolated from Japanese honey, and their potential for conferring macrolide and lincosamide resistance in the American foulbrood pathogen Paenibacillus larvae.</title>
        <authorList>
            <person name="Okamoto M."/>
            <person name="Kumagai M."/>
            <person name="Kanamori H."/>
            <person name="Takamatsu D."/>
        </authorList>
    </citation>
    <scope>NUCLEOTIDE SEQUENCE</scope>
    <source>
        <strain evidence="4">J2TS6</strain>
    </source>
</reference>
<proteinExistence type="predicted"/>
<gene>
    <name evidence="4" type="ORF">J2TS6_09940</name>
</gene>
<dbReference type="InterPro" id="IPR013094">
    <property type="entry name" value="AB_hydrolase_3"/>
</dbReference>
<dbReference type="Proteomes" id="UP000679779">
    <property type="component" value="Unassembled WGS sequence"/>
</dbReference>
<keyword evidence="1" id="KW-0378">Hydrolase</keyword>
<dbReference type="SUPFAM" id="SSF53474">
    <property type="entry name" value="alpha/beta-Hydrolases"/>
    <property type="match status" value="1"/>
</dbReference>
<accession>A0A919XGA2</accession>
<dbReference type="Pfam" id="PF20434">
    <property type="entry name" value="BD-FAE"/>
    <property type="match status" value="1"/>
</dbReference>
<dbReference type="Pfam" id="PF07859">
    <property type="entry name" value="Abhydrolase_3"/>
    <property type="match status" value="1"/>
</dbReference>
<feature type="domain" description="BD-FAE-like" evidence="3">
    <location>
        <begin position="27"/>
        <end position="141"/>
    </location>
</feature>
<dbReference type="RefSeq" id="WP_160037502.1">
    <property type="nucleotide sequence ID" value="NZ_BORQ01000001.1"/>
</dbReference>
<dbReference type="InterPro" id="IPR050300">
    <property type="entry name" value="GDXG_lipolytic_enzyme"/>
</dbReference>
<evidence type="ECO:0000259" key="3">
    <source>
        <dbReference type="Pfam" id="PF20434"/>
    </source>
</evidence>
<organism evidence="4 5">
    <name type="scientific">Paenibacillus albilobatus</name>
    <dbReference type="NCBI Taxonomy" id="2716884"/>
    <lineage>
        <taxon>Bacteria</taxon>
        <taxon>Bacillati</taxon>
        <taxon>Bacillota</taxon>
        <taxon>Bacilli</taxon>
        <taxon>Bacillales</taxon>
        <taxon>Paenibacillaceae</taxon>
        <taxon>Paenibacillus</taxon>
    </lineage>
</organism>
<keyword evidence="5" id="KW-1185">Reference proteome</keyword>
<name>A0A919XGA2_9BACL</name>
<evidence type="ECO:0000313" key="4">
    <source>
        <dbReference type="EMBL" id="GIO29853.1"/>
    </source>
</evidence>
<dbReference type="InterPro" id="IPR049492">
    <property type="entry name" value="BD-FAE-like_dom"/>
</dbReference>
<evidence type="ECO:0000313" key="5">
    <source>
        <dbReference type="Proteomes" id="UP000679779"/>
    </source>
</evidence>
<evidence type="ECO:0000256" key="1">
    <source>
        <dbReference type="ARBA" id="ARBA00022801"/>
    </source>
</evidence>
<dbReference type="Gene3D" id="3.40.50.1820">
    <property type="entry name" value="alpha/beta hydrolase"/>
    <property type="match status" value="1"/>
</dbReference>
<sequence>MRTIEFDYPLMQKTYKSAGHRDLSLYIFYPEEHSAESEKPAILFFNGGSFGKGPLTPAQFQHQAKYFSSIGLVAICVDYRNGHDEGFTPIQAICDVKSAVRWVRDHHAELGVHPNKIAVCGASAGGYITVSSHMFPQIDDEDNDTDHRANALIVFSAVMDGVDIMTRRYPELLDIAESLSPLHHIKPCLPPTLWMCGTADEDCEQDQAFAARMNEAGNEIRFLTYEGMEHGFFNYGRHENVYYEKTKREIEGYLREIHFL</sequence>
<dbReference type="InterPro" id="IPR029058">
    <property type="entry name" value="AB_hydrolase_fold"/>
</dbReference>